<comment type="caution">
    <text evidence="8">The sequence shown here is derived from an EMBL/GenBank/DDBJ whole genome shotgun (WGS) entry which is preliminary data.</text>
</comment>
<dbReference type="SUPFAM" id="SSF50729">
    <property type="entry name" value="PH domain-like"/>
    <property type="match status" value="1"/>
</dbReference>
<dbReference type="GO" id="GO:0034727">
    <property type="term" value="P:piecemeal microautophagy of the nucleus"/>
    <property type="evidence" value="ECO:0007669"/>
    <property type="project" value="TreeGrafter"/>
</dbReference>
<evidence type="ECO:0000256" key="2">
    <source>
        <dbReference type="ARBA" id="ARBA00022448"/>
    </source>
</evidence>
<evidence type="ECO:0000256" key="4">
    <source>
        <dbReference type="ARBA" id="ARBA00023121"/>
    </source>
</evidence>
<dbReference type="PROSITE" id="PS50003">
    <property type="entry name" value="PH_DOMAIN"/>
    <property type="match status" value="1"/>
</dbReference>
<dbReference type="PANTHER" id="PTHR10972:SF203">
    <property type="entry name" value="OXYSTEROL-BINDING PROTEIN HOMOLOG 3"/>
    <property type="match status" value="1"/>
</dbReference>
<reference evidence="8" key="2">
    <citation type="submission" date="2021-01" db="EMBL/GenBank/DDBJ databases">
        <authorList>
            <person name="Schikora-Tamarit M.A."/>
        </authorList>
    </citation>
    <scope>NUCLEOTIDE SEQUENCE</scope>
    <source>
        <strain evidence="8">NCAIM Y.01608</strain>
    </source>
</reference>
<dbReference type="InterPro" id="IPR037239">
    <property type="entry name" value="OSBP_sf"/>
</dbReference>
<dbReference type="Gene3D" id="2.30.29.30">
    <property type="entry name" value="Pleckstrin-homology domain (PH domain)/Phosphotyrosine-binding domain (PTB)"/>
    <property type="match status" value="1"/>
</dbReference>
<keyword evidence="5" id="KW-0175">Coiled coil</keyword>
<dbReference type="Pfam" id="PF15409">
    <property type="entry name" value="PH_8"/>
    <property type="match status" value="1"/>
</dbReference>
<dbReference type="InterPro" id="IPR041680">
    <property type="entry name" value="PH_8"/>
</dbReference>
<feature type="region of interest" description="Disordered" evidence="6">
    <location>
        <begin position="554"/>
        <end position="574"/>
    </location>
</feature>
<evidence type="ECO:0000313" key="9">
    <source>
        <dbReference type="Proteomes" id="UP000788993"/>
    </source>
</evidence>
<dbReference type="GO" id="GO:0035621">
    <property type="term" value="P:ER to Golgi ceramide transport"/>
    <property type="evidence" value="ECO:0007669"/>
    <property type="project" value="TreeGrafter"/>
</dbReference>
<feature type="region of interest" description="Disordered" evidence="6">
    <location>
        <begin position="480"/>
        <end position="526"/>
    </location>
</feature>
<feature type="coiled-coil region" evidence="5">
    <location>
        <begin position="978"/>
        <end position="1005"/>
    </location>
</feature>
<sequence>MLAEGRDNFIRPKSAKKQRTTVYLAMENFEVRAKSFTIKWVNAPDNSTVKWELKPLKRSVNFGIYEYSKADLQAPSTAPNSSSTTLSENLSLDEVNEVPHKMFGVLQLNLRDSFESLASQSPATPSAPNEPSTGSLPRHNTTMSTSSEKRKRSESVSSSHDSRTLLEEKIDKHLVKKEWIGRCQGDELVTGTFEVASGSLFAFIFDNTFSRHKAKTIMFNQYIETNGQVYQAAEIPQPSSSYQLNPIAEQKSVDEAEVSKPHEAASAPVGNANGGIINRRASVVSAPLQNHVKFSVPENKVASKSKNVSLLRVKGGQYLQGFLLKKKRRRGGAKSFARRYFVLNFKYGVLDYYFNDVTNHVRGNMFIRNVVISADPKQLMMFLDSGIEQWILKAMNQEDFKIWVQAFNFIKRQNKLTQRMDIQENDAFLSASSPGEGKEDQEGATFEDEIRVGRTLSVINPQYKLVEQKISQIKEMAENLQAQAKQPKRASMDRRGSLFRKKNKREQSDDQNDHESINGSASASLSGGSLYDSLVSEIRELQVQYMLLVNTETNRGFSRPPQSPSRRTLTRTNTATTSVFSQEFFDAQEYIDEMNRGVYLVQSSDEEDSGQDNKYDDASMSNIFDKPPFVLSMDNDLSNSTSSSDEDDSDQKELAIAAGRQFSARENLYPLEAGKHIQYRKDIKESPCDPPSLIGFLRKNIGKDLSSISMPVSANEPLSFLQKYSESFEYTHLLTDAMKAPVENGQRVLLIAAFAVSYLSSLRVKIRSIRKPFNPLLGETFELVRNDLGIRFIAEKVVHRPFVIAAHVDSKNWTVDHVLSPQQKYGGKSAEVSIVGELTLRLSNGEVYKWSQPTTLLKNLIAGEKYSEPCASVTVSCSNGYKAIVNFKASGMFSGRSEELTIKAYDEAGNKLPKEVIGTWTDSLRYTDTDECIWKVGNLVPDCQKKYGFTEFAASLNQITEIDEGCAPTDSRLRPDQRKYENGAVDEAEEIKQKLEEEQRKRRKNPDGTDAVHVPAFFQKAGDGDYDWSFIEGEHSYWNRRKRNDWDDLVKLW</sequence>
<dbReference type="InterPro" id="IPR001849">
    <property type="entry name" value="PH_domain"/>
</dbReference>
<name>A0A9P8PEA7_9ASCO</name>
<evidence type="ECO:0000256" key="5">
    <source>
        <dbReference type="SAM" id="Coils"/>
    </source>
</evidence>
<evidence type="ECO:0000256" key="3">
    <source>
        <dbReference type="ARBA" id="ARBA00023055"/>
    </source>
</evidence>
<reference evidence="8" key="1">
    <citation type="journal article" date="2021" name="Open Biol.">
        <title>Shared evolutionary footprints suggest mitochondrial oxidative damage underlies multiple complex I losses in fungi.</title>
        <authorList>
            <person name="Schikora-Tamarit M.A."/>
            <person name="Marcet-Houben M."/>
            <person name="Nosek J."/>
            <person name="Gabaldon T."/>
        </authorList>
    </citation>
    <scope>NUCLEOTIDE SEQUENCE</scope>
    <source>
        <strain evidence="8">NCAIM Y.01608</strain>
    </source>
</reference>
<proteinExistence type="inferred from homology"/>
<evidence type="ECO:0000313" key="8">
    <source>
        <dbReference type="EMBL" id="KAH3669689.1"/>
    </source>
</evidence>
<feature type="compositionally biased region" description="Polar residues" evidence="6">
    <location>
        <begin position="117"/>
        <end position="143"/>
    </location>
</feature>
<evidence type="ECO:0000256" key="6">
    <source>
        <dbReference type="SAM" id="MobiDB-lite"/>
    </source>
</evidence>
<dbReference type="EMBL" id="JAEUBD010000983">
    <property type="protein sequence ID" value="KAH3669689.1"/>
    <property type="molecule type" value="Genomic_DNA"/>
</dbReference>
<evidence type="ECO:0000256" key="1">
    <source>
        <dbReference type="ARBA" id="ARBA00008842"/>
    </source>
</evidence>
<dbReference type="GO" id="GO:0005886">
    <property type="term" value="C:plasma membrane"/>
    <property type="evidence" value="ECO:0007669"/>
    <property type="project" value="TreeGrafter"/>
</dbReference>
<keyword evidence="9" id="KW-1185">Reference proteome</keyword>
<keyword evidence="2" id="KW-0813">Transport</keyword>
<keyword evidence="3" id="KW-0445">Lipid transport</keyword>
<dbReference type="SUPFAM" id="SSF101576">
    <property type="entry name" value="Supernatant protein factor (SPF), C-terminal domain"/>
    <property type="match status" value="1"/>
</dbReference>
<dbReference type="GO" id="GO:0005829">
    <property type="term" value="C:cytosol"/>
    <property type="evidence" value="ECO:0007669"/>
    <property type="project" value="TreeGrafter"/>
</dbReference>
<dbReference type="AlphaFoldDB" id="A0A9P8PEA7"/>
<dbReference type="GO" id="GO:0006897">
    <property type="term" value="P:endocytosis"/>
    <property type="evidence" value="ECO:0007669"/>
    <property type="project" value="TreeGrafter"/>
</dbReference>
<organism evidence="8 9">
    <name type="scientific">Ogataea polymorpha</name>
    <dbReference type="NCBI Taxonomy" id="460523"/>
    <lineage>
        <taxon>Eukaryota</taxon>
        <taxon>Fungi</taxon>
        <taxon>Dikarya</taxon>
        <taxon>Ascomycota</taxon>
        <taxon>Saccharomycotina</taxon>
        <taxon>Pichiomycetes</taxon>
        <taxon>Pichiales</taxon>
        <taxon>Pichiaceae</taxon>
        <taxon>Ogataea</taxon>
    </lineage>
</organism>
<accession>A0A9P8PEA7</accession>
<dbReference type="GO" id="GO:0097038">
    <property type="term" value="C:perinuclear endoplasmic reticulum"/>
    <property type="evidence" value="ECO:0007669"/>
    <property type="project" value="TreeGrafter"/>
</dbReference>
<feature type="compositionally biased region" description="Low complexity" evidence="6">
    <location>
        <begin position="517"/>
        <end position="526"/>
    </location>
</feature>
<dbReference type="FunFam" id="2.40.160.120:FF:000001">
    <property type="entry name" value="Oxysterol-binding protein"/>
    <property type="match status" value="1"/>
</dbReference>
<feature type="compositionally biased region" description="Basic and acidic residues" evidence="6">
    <location>
        <begin position="505"/>
        <end position="516"/>
    </location>
</feature>
<feature type="compositionally biased region" description="Basic and acidic residues" evidence="6">
    <location>
        <begin position="147"/>
        <end position="163"/>
    </location>
</feature>
<dbReference type="InterPro" id="IPR000648">
    <property type="entry name" value="Oxysterol-bd"/>
</dbReference>
<dbReference type="InterPro" id="IPR011993">
    <property type="entry name" value="PH-like_dom_sf"/>
</dbReference>
<dbReference type="CDD" id="cd13289">
    <property type="entry name" value="PH_Osh3p_yeast"/>
    <property type="match status" value="1"/>
</dbReference>
<dbReference type="SUPFAM" id="SSF144000">
    <property type="entry name" value="Oxysterol-binding protein-like"/>
    <property type="match status" value="1"/>
</dbReference>
<evidence type="ECO:0000259" key="7">
    <source>
        <dbReference type="PROSITE" id="PS50003"/>
    </source>
</evidence>
<feature type="domain" description="PH" evidence="7">
    <location>
        <begin position="316"/>
        <end position="412"/>
    </location>
</feature>
<comment type="similarity">
    <text evidence="1">Belongs to the OSBP family.</text>
</comment>
<dbReference type="Gene3D" id="2.40.160.120">
    <property type="match status" value="1"/>
</dbReference>
<protein>
    <recommendedName>
        <fullName evidence="7">PH domain-containing protein</fullName>
    </recommendedName>
</protein>
<dbReference type="GO" id="GO:0032934">
    <property type="term" value="F:sterol binding"/>
    <property type="evidence" value="ECO:0007669"/>
    <property type="project" value="TreeGrafter"/>
</dbReference>
<dbReference type="GO" id="GO:0030011">
    <property type="term" value="P:maintenance of cell polarity"/>
    <property type="evidence" value="ECO:0007669"/>
    <property type="project" value="TreeGrafter"/>
</dbReference>
<feature type="region of interest" description="Disordered" evidence="6">
    <location>
        <begin position="117"/>
        <end position="163"/>
    </location>
</feature>
<dbReference type="Proteomes" id="UP000788993">
    <property type="component" value="Unassembled WGS sequence"/>
</dbReference>
<keyword evidence="4" id="KW-0446">Lipid-binding</keyword>
<dbReference type="InterPro" id="IPR036598">
    <property type="entry name" value="GOLD_dom_sf"/>
</dbReference>
<dbReference type="GO" id="GO:0120009">
    <property type="term" value="P:intermembrane lipid transfer"/>
    <property type="evidence" value="ECO:0007669"/>
    <property type="project" value="UniProtKB-ARBA"/>
</dbReference>
<dbReference type="Pfam" id="PF01237">
    <property type="entry name" value="Oxysterol_BP"/>
    <property type="match status" value="1"/>
</dbReference>
<dbReference type="SMART" id="SM00233">
    <property type="entry name" value="PH"/>
    <property type="match status" value="1"/>
</dbReference>
<gene>
    <name evidence="8" type="ORF">OGATHE_002501</name>
</gene>
<dbReference type="GO" id="GO:0032541">
    <property type="term" value="C:cortical endoplasmic reticulum"/>
    <property type="evidence" value="ECO:0007669"/>
    <property type="project" value="TreeGrafter"/>
</dbReference>
<dbReference type="GO" id="GO:0006887">
    <property type="term" value="P:exocytosis"/>
    <property type="evidence" value="ECO:0007669"/>
    <property type="project" value="TreeGrafter"/>
</dbReference>
<dbReference type="PANTHER" id="PTHR10972">
    <property type="entry name" value="OXYSTEROL-BINDING PROTEIN-RELATED"/>
    <property type="match status" value="1"/>
</dbReference>